<organism evidence="1 2">
    <name type="scientific">Parastrongyloides trichosuri</name>
    <name type="common">Possum-specific nematode worm</name>
    <dbReference type="NCBI Taxonomy" id="131310"/>
    <lineage>
        <taxon>Eukaryota</taxon>
        <taxon>Metazoa</taxon>
        <taxon>Ecdysozoa</taxon>
        <taxon>Nematoda</taxon>
        <taxon>Chromadorea</taxon>
        <taxon>Rhabditida</taxon>
        <taxon>Tylenchina</taxon>
        <taxon>Panagrolaimomorpha</taxon>
        <taxon>Strongyloidoidea</taxon>
        <taxon>Strongyloididae</taxon>
        <taxon>Parastrongyloides</taxon>
    </lineage>
</organism>
<proteinExistence type="predicted"/>
<keyword evidence="1" id="KW-1185">Reference proteome</keyword>
<evidence type="ECO:0000313" key="1">
    <source>
        <dbReference type="Proteomes" id="UP000038045"/>
    </source>
</evidence>
<accession>A0A0N5A6Y9</accession>
<name>A0A0N5A6Y9_PARTI</name>
<sequence>GSCSYKEKELIRRYFIPLSLNKNKSLFSFIKMRFNSHCKSTSFKLLESEIVLMSNPDLY</sequence>
<dbReference type="AlphaFoldDB" id="A0A0N5A6Y9"/>
<dbReference type="Proteomes" id="UP000038045">
    <property type="component" value="Unplaced"/>
</dbReference>
<evidence type="ECO:0000313" key="2">
    <source>
        <dbReference type="WBParaSite" id="PTRK_0001778132.1"/>
    </source>
</evidence>
<protein>
    <submittedName>
        <fullName evidence="2">Ovule protein</fullName>
    </submittedName>
</protein>
<reference evidence="2" key="1">
    <citation type="submission" date="2017-02" db="UniProtKB">
        <authorList>
            <consortium name="WormBaseParasite"/>
        </authorList>
    </citation>
    <scope>IDENTIFICATION</scope>
</reference>
<dbReference type="WBParaSite" id="PTRK_0001778132.1">
    <property type="protein sequence ID" value="PTRK_0001778132.1"/>
    <property type="gene ID" value="PTRK_0001778132"/>
</dbReference>